<dbReference type="Proteomes" id="UP001153076">
    <property type="component" value="Unassembled WGS sequence"/>
</dbReference>
<feature type="region of interest" description="Disordered" evidence="1">
    <location>
        <begin position="477"/>
        <end position="624"/>
    </location>
</feature>
<dbReference type="AlphaFoldDB" id="A0A9Q1KBG0"/>
<feature type="compositionally biased region" description="Basic and acidic residues" evidence="1">
    <location>
        <begin position="507"/>
        <end position="521"/>
    </location>
</feature>
<reference evidence="3" key="1">
    <citation type="submission" date="2022-04" db="EMBL/GenBank/DDBJ databases">
        <title>Carnegiea gigantea Genome sequencing and assembly v2.</title>
        <authorList>
            <person name="Copetti D."/>
            <person name="Sanderson M.J."/>
            <person name="Burquez A."/>
            <person name="Wojciechowski M.F."/>
        </authorList>
    </citation>
    <scope>NUCLEOTIDE SEQUENCE</scope>
    <source>
        <strain evidence="3">SGP5-SGP5p</strain>
        <tissue evidence="3">Aerial part</tissue>
    </source>
</reference>
<feature type="compositionally biased region" description="Basic and acidic residues" evidence="1">
    <location>
        <begin position="776"/>
        <end position="796"/>
    </location>
</feature>
<gene>
    <name evidence="3" type="ORF">Cgig2_003935</name>
</gene>
<feature type="compositionally biased region" description="Basic and acidic residues" evidence="1">
    <location>
        <begin position="289"/>
        <end position="305"/>
    </location>
</feature>
<dbReference type="Pfam" id="PF10539">
    <property type="entry name" value="Dev_Cell_Death"/>
    <property type="match status" value="1"/>
</dbReference>
<feature type="domain" description="DCD" evidence="2">
    <location>
        <begin position="624"/>
        <end position="751"/>
    </location>
</feature>
<feature type="region of interest" description="Disordered" evidence="1">
    <location>
        <begin position="1"/>
        <end position="120"/>
    </location>
</feature>
<dbReference type="OrthoDB" id="1920894at2759"/>
<evidence type="ECO:0000313" key="4">
    <source>
        <dbReference type="Proteomes" id="UP001153076"/>
    </source>
</evidence>
<name>A0A9Q1KBG0_9CARY</name>
<feature type="compositionally biased region" description="Basic residues" evidence="1">
    <location>
        <begin position="587"/>
        <end position="596"/>
    </location>
</feature>
<dbReference type="PROSITE" id="PS51222">
    <property type="entry name" value="DCD"/>
    <property type="match status" value="1"/>
</dbReference>
<dbReference type="PANTHER" id="PTHR46444">
    <property type="entry name" value="DCD (DEVELOPMENT AND CELL DEATH) DOMAIN PROTEIN-RELATED"/>
    <property type="match status" value="1"/>
</dbReference>
<dbReference type="EMBL" id="JAKOGI010000205">
    <property type="protein sequence ID" value="KAJ8439869.1"/>
    <property type="molecule type" value="Genomic_DNA"/>
</dbReference>
<protein>
    <recommendedName>
        <fullName evidence="2">DCD domain-containing protein</fullName>
    </recommendedName>
</protein>
<evidence type="ECO:0000256" key="1">
    <source>
        <dbReference type="SAM" id="MobiDB-lite"/>
    </source>
</evidence>
<organism evidence="3 4">
    <name type="scientific">Carnegiea gigantea</name>
    <dbReference type="NCBI Taxonomy" id="171969"/>
    <lineage>
        <taxon>Eukaryota</taxon>
        <taxon>Viridiplantae</taxon>
        <taxon>Streptophyta</taxon>
        <taxon>Embryophyta</taxon>
        <taxon>Tracheophyta</taxon>
        <taxon>Spermatophyta</taxon>
        <taxon>Magnoliopsida</taxon>
        <taxon>eudicotyledons</taxon>
        <taxon>Gunneridae</taxon>
        <taxon>Pentapetalae</taxon>
        <taxon>Caryophyllales</taxon>
        <taxon>Cactineae</taxon>
        <taxon>Cactaceae</taxon>
        <taxon>Cactoideae</taxon>
        <taxon>Echinocereeae</taxon>
        <taxon>Carnegiea</taxon>
    </lineage>
</organism>
<evidence type="ECO:0000259" key="2">
    <source>
        <dbReference type="PROSITE" id="PS51222"/>
    </source>
</evidence>
<comment type="caution">
    <text evidence="3">The sequence shown here is derived from an EMBL/GenBank/DDBJ whole genome shotgun (WGS) entry which is preliminary data.</text>
</comment>
<feature type="compositionally biased region" description="Basic and acidic residues" evidence="1">
    <location>
        <begin position="57"/>
        <end position="78"/>
    </location>
</feature>
<feature type="compositionally biased region" description="Basic and acidic residues" evidence="1">
    <location>
        <begin position="334"/>
        <end position="345"/>
    </location>
</feature>
<feature type="region of interest" description="Disordered" evidence="1">
    <location>
        <begin position="212"/>
        <end position="234"/>
    </location>
</feature>
<feature type="compositionally biased region" description="Basic and acidic residues" evidence="1">
    <location>
        <begin position="415"/>
        <end position="432"/>
    </location>
</feature>
<feature type="region of interest" description="Disordered" evidence="1">
    <location>
        <begin position="411"/>
        <end position="432"/>
    </location>
</feature>
<sequence>MGSPKKPKNLGDMVGSKGKGRASASKSNSKNLALVCVEPQPLKSSIENSADDPLDREEDKEISNEREDSVCDEKRDEIICGTMVGEGHEEEQLASQVNDEDKDTANEMNVDRDDDVPSYRQTIEVSEEVRIGVIAAGVAENEGKINEVVPEQGEEHMQDRFSNKDIEAGVETKNLEVAGEGNVNISDGFSGSEHRIMEQELVNNVQNEEAEKVNAEGQGASTDSEKTECKGDDASIASDVKPVTQKVDRPRRKILKKKVVKKKVVVRDDAAPLEAAKLQSSIGDEASSELDKGTETGEEMKRSEVTAEEDGNVNEGLSATEHGIMEEKLADNMQNEEAKKVRAEEPGGTSTVNGKTECAGEDAEIADGVKSVTEKVIRPKRKVLKKKVVKKKVGLQDDVALVDEAKLQSSFGDEVSGKADKADASEDVQNEEKPVLADGGKIELTGDMADNVKMHVEKANGPKRTVLKKKIVKKKVVPGDSVASVNEAKPQSSIENDASAKANEAVQSKDVKNEDKLEVKPAVRVNKKRKRIRRKKVPQAHADRAIAADEQKPKVTNNRTGTKENKETDGKDVKTEETAKSEDRVSRLNKRKKKKKLSEDTRKVVTDSVSNPGPPRKSKSSERADGMGMIFMCSSETKKDCYRYKVLGLPASKKDIVSKIYKGMRLFLFDVDLRMMYGIYKATGPGGYNIEPRAFRSQFPSQVRFTILNDCLPLAEETFKKVIKDNYYTKNKFNCQLTNEQVKNLCKLFTEASRRAARTFIPAAPSSSSRDRKRKRTEDRGKARDTRKAGRADSREARHISPIMLERSRRRAHEEVRRAPIIIDDRYHHRPVVYERETYHPPALPAPVYRHLPPPSPPRTSSYVYDYEEASRVEIDIYRRDPALDHRRLDLSSSRDWERSVAAPSNLDPYAPYRETRAYLEPVYETSVRREAAYDTASIRPAEYYGAADYRPPLPPYRRY</sequence>
<accession>A0A9Q1KBG0</accession>
<evidence type="ECO:0000313" key="3">
    <source>
        <dbReference type="EMBL" id="KAJ8439869.1"/>
    </source>
</evidence>
<feature type="compositionally biased region" description="Low complexity" evidence="1">
    <location>
        <begin position="21"/>
        <end position="34"/>
    </location>
</feature>
<proteinExistence type="predicted"/>
<dbReference type="InterPro" id="IPR013989">
    <property type="entry name" value="Dev_and_cell_death_domain"/>
</dbReference>
<feature type="compositionally biased region" description="Basic and acidic residues" evidence="1">
    <location>
        <begin position="561"/>
        <end position="586"/>
    </location>
</feature>
<feature type="compositionally biased region" description="Basic and acidic residues" evidence="1">
    <location>
        <begin position="103"/>
        <end position="117"/>
    </location>
</feature>
<feature type="region of interest" description="Disordered" evidence="1">
    <location>
        <begin position="760"/>
        <end position="796"/>
    </location>
</feature>
<feature type="region of interest" description="Disordered" evidence="1">
    <location>
        <begin position="334"/>
        <end position="356"/>
    </location>
</feature>
<feature type="region of interest" description="Disordered" evidence="1">
    <location>
        <begin position="276"/>
        <end position="315"/>
    </location>
</feature>
<keyword evidence="4" id="KW-1185">Reference proteome</keyword>
<dbReference type="SMART" id="SM00767">
    <property type="entry name" value="DCD"/>
    <property type="match status" value="1"/>
</dbReference>
<feature type="compositionally biased region" description="Basic residues" evidence="1">
    <location>
        <begin position="525"/>
        <end position="538"/>
    </location>
</feature>
<feature type="compositionally biased region" description="Basic and acidic residues" evidence="1">
    <location>
        <begin position="541"/>
        <end position="553"/>
    </location>
</feature>
<dbReference type="PANTHER" id="PTHR46444:SF11">
    <property type="entry name" value="DCD DOMAIN-CONTAINING PROTEIN"/>
    <property type="match status" value="1"/>
</dbReference>
<feature type="compositionally biased region" description="Basic and acidic residues" evidence="1">
    <location>
        <begin position="223"/>
        <end position="233"/>
    </location>
</feature>